<dbReference type="Gene3D" id="3.30.300.30">
    <property type="match status" value="1"/>
</dbReference>
<evidence type="ECO:0000313" key="3">
    <source>
        <dbReference type="Proteomes" id="UP000198415"/>
    </source>
</evidence>
<dbReference type="PANTHER" id="PTHR43767">
    <property type="entry name" value="LONG-CHAIN-FATTY-ACID--COA LIGASE"/>
    <property type="match status" value="1"/>
</dbReference>
<evidence type="ECO:0000259" key="1">
    <source>
        <dbReference type="Pfam" id="PF00501"/>
    </source>
</evidence>
<feature type="domain" description="AMP-dependent synthetase/ligase" evidence="1">
    <location>
        <begin position="11"/>
        <end position="329"/>
    </location>
</feature>
<evidence type="ECO:0000313" key="2">
    <source>
        <dbReference type="EMBL" id="SNS93743.1"/>
    </source>
</evidence>
<dbReference type="Gene3D" id="3.40.50.12780">
    <property type="entry name" value="N-terminal domain of ligase-like"/>
    <property type="match status" value="1"/>
</dbReference>
<dbReference type="SUPFAM" id="SSF56801">
    <property type="entry name" value="Acetyl-CoA synthetase-like"/>
    <property type="match status" value="1"/>
</dbReference>
<dbReference type="InterPro" id="IPR020845">
    <property type="entry name" value="AMP-binding_CS"/>
</dbReference>
<keyword evidence="3" id="KW-1185">Reference proteome</keyword>
<dbReference type="InterPro" id="IPR045851">
    <property type="entry name" value="AMP-bd_C_sf"/>
</dbReference>
<dbReference type="InterPro" id="IPR050237">
    <property type="entry name" value="ATP-dep_AMP-bd_enzyme"/>
</dbReference>
<dbReference type="Proteomes" id="UP000198415">
    <property type="component" value="Unassembled WGS sequence"/>
</dbReference>
<dbReference type="EMBL" id="FZNR01000029">
    <property type="protein sequence ID" value="SNS93743.1"/>
    <property type="molecule type" value="Genomic_DNA"/>
</dbReference>
<keyword evidence="2" id="KW-0436">Ligase</keyword>
<dbReference type="AlphaFoldDB" id="A0A239IL16"/>
<dbReference type="GO" id="GO:0016878">
    <property type="term" value="F:acid-thiol ligase activity"/>
    <property type="evidence" value="ECO:0007669"/>
    <property type="project" value="UniProtKB-ARBA"/>
</dbReference>
<sequence>MEPTVFAADSVQTRAEFERDSLRVADVLRERGVTLGTRVILKGDNSTGYLKTLFALMDLGASVVLSDQQEHVADTSAVATLSGAKLVLADEDAAVDDDLLPVRLYELLVEASGRPVTRDELCFDDWAARPDGLIMRTSGSTGTPKCVVKSGGSFLRNLERNAAQIGHRPDDVLLPLLPFAHQYGLSMVLIAWLVRCSLVIAPYRRLDQSLRMAAGTRATVIDATPASYRSMLGLARRRATLRDGLRAARMFCVGAAPLDQALVDEYQAEFGMPLLDSYGSTELGNVSFATIDNPVACGRVMPGLRARIVDDHGVEQPAGTTGEIEIDTPDGLTGHLGENGVLEAAAAGWARTGDLGRIDADGNLYVLGRKHAVHRMGYTLYPDLIERRVGEAGLRARVVPVPDEKAGSLLVFFVEDETGRDAGHWRTVLQELLPVYEQPNRVTVLDSFPLNRNGKVDKVRLQRLAAEAA</sequence>
<dbReference type="Pfam" id="PF00501">
    <property type="entry name" value="AMP-binding"/>
    <property type="match status" value="1"/>
</dbReference>
<dbReference type="PROSITE" id="PS00455">
    <property type="entry name" value="AMP_BINDING"/>
    <property type="match status" value="1"/>
</dbReference>
<dbReference type="PANTHER" id="PTHR43767:SF1">
    <property type="entry name" value="NONRIBOSOMAL PEPTIDE SYNTHASE PES1 (EUROFUNG)-RELATED"/>
    <property type="match status" value="1"/>
</dbReference>
<protein>
    <submittedName>
        <fullName evidence="2">Acyl-CoA synthetase (AMP-forming)/AMP-acid ligase II</fullName>
    </submittedName>
</protein>
<dbReference type="RefSeq" id="WP_089298593.1">
    <property type="nucleotide sequence ID" value="NZ_BOMU01000112.1"/>
</dbReference>
<proteinExistence type="predicted"/>
<dbReference type="OrthoDB" id="2644916at2"/>
<name>A0A239IL16_9ACTN</name>
<dbReference type="CDD" id="cd04433">
    <property type="entry name" value="AFD_class_I"/>
    <property type="match status" value="1"/>
</dbReference>
<reference evidence="2 3" key="1">
    <citation type="submission" date="2017-06" db="EMBL/GenBank/DDBJ databases">
        <authorList>
            <person name="Kim H.J."/>
            <person name="Triplett B.A."/>
        </authorList>
    </citation>
    <scope>NUCLEOTIDE SEQUENCE [LARGE SCALE GENOMIC DNA]</scope>
    <source>
        <strain evidence="2 3">DSM 43151</strain>
    </source>
</reference>
<accession>A0A239IL16</accession>
<organism evidence="2 3">
    <name type="scientific">Actinoplanes regularis</name>
    <dbReference type="NCBI Taxonomy" id="52697"/>
    <lineage>
        <taxon>Bacteria</taxon>
        <taxon>Bacillati</taxon>
        <taxon>Actinomycetota</taxon>
        <taxon>Actinomycetes</taxon>
        <taxon>Micromonosporales</taxon>
        <taxon>Micromonosporaceae</taxon>
        <taxon>Actinoplanes</taxon>
    </lineage>
</organism>
<gene>
    <name evidence="2" type="ORF">SAMN06264365_12952</name>
</gene>
<dbReference type="InterPro" id="IPR042099">
    <property type="entry name" value="ANL_N_sf"/>
</dbReference>
<dbReference type="InterPro" id="IPR000873">
    <property type="entry name" value="AMP-dep_synth/lig_dom"/>
</dbReference>